<sequence>MMTKKLPRLTIVVPCYNEEAVLPSSAKTLGEILTKLIAGQQVTTDSKILFVDDGSHDQTWETVQTLQAQNALFTGLKFSRNYGQEVALMAGLRTAAPYSDLTITIDADLQDNPYLIPTMVQQAADGFDIVYGVRNDRSSDTWFKRTTAQRFYWLMNKIGVHLIPNHADYRMMTRCALTALLRYHETDPFIRGIVPQLGFPSTKLYYKRRPRTAGVSKYPFSKMLKLALNGIFSFSLVPIRAIMGVGSLVCLAALVAFGWLGIDALRGITTAGVGPIMASLWLLGGLQLMALGIIGEYVGRTFAQSKHRPAFIVETDTYSNEFAQKITEGTRFQHQPS</sequence>
<dbReference type="RefSeq" id="WP_056944259.1">
    <property type="nucleotide sequence ID" value="NZ_AZDT01000030.1"/>
</dbReference>
<evidence type="ECO:0000313" key="10">
    <source>
        <dbReference type="Proteomes" id="UP000051162"/>
    </source>
</evidence>
<gene>
    <name evidence="9" type="ORF">FD30_GL001807</name>
</gene>
<evidence type="ECO:0000256" key="7">
    <source>
        <dbReference type="SAM" id="Phobius"/>
    </source>
</evidence>
<dbReference type="OrthoDB" id="9807778at2"/>
<proteinExistence type="predicted"/>
<dbReference type="InterPro" id="IPR001173">
    <property type="entry name" value="Glyco_trans_2-like"/>
</dbReference>
<evidence type="ECO:0000256" key="6">
    <source>
        <dbReference type="ARBA" id="ARBA00023136"/>
    </source>
</evidence>
<protein>
    <submittedName>
        <fullName evidence="9">Glycosyltransferase-like protein</fullName>
    </submittedName>
</protein>
<dbReference type="PANTHER" id="PTHR48090">
    <property type="entry name" value="UNDECAPRENYL-PHOSPHATE 4-DEOXY-4-FORMAMIDO-L-ARABINOSE TRANSFERASE-RELATED"/>
    <property type="match status" value="1"/>
</dbReference>
<dbReference type="PANTHER" id="PTHR48090:SF1">
    <property type="entry name" value="PROPHAGE BACTOPRENOL GLUCOSYL TRANSFERASE HOMOLOG"/>
    <property type="match status" value="1"/>
</dbReference>
<reference evidence="9 10" key="1">
    <citation type="journal article" date="2015" name="Genome Announc.">
        <title>Expanding the biotechnology potential of lactobacilli through comparative genomics of 213 strains and associated genera.</title>
        <authorList>
            <person name="Sun Z."/>
            <person name="Harris H.M."/>
            <person name="McCann A."/>
            <person name="Guo C."/>
            <person name="Argimon S."/>
            <person name="Zhang W."/>
            <person name="Yang X."/>
            <person name="Jeffery I.B."/>
            <person name="Cooney J.C."/>
            <person name="Kagawa T.F."/>
            <person name="Liu W."/>
            <person name="Song Y."/>
            <person name="Salvetti E."/>
            <person name="Wrobel A."/>
            <person name="Rasinkangas P."/>
            <person name="Parkhill J."/>
            <person name="Rea M.C."/>
            <person name="O'Sullivan O."/>
            <person name="Ritari J."/>
            <person name="Douillard F.P."/>
            <person name="Paul Ross R."/>
            <person name="Yang R."/>
            <person name="Briner A.E."/>
            <person name="Felis G.E."/>
            <person name="de Vos W.M."/>
            <person name="Barrangou R."/>
            <person name="Klaenhammer T.R."/>
            <person name="Caufield P.W."/>
            <person name="Cui Y."/>
            <person name="Zhang H."/>
            <person name="O'Toole P.W."/>
        </authorList>
    </citation>
    <scope>NUCLEOTIDE SEQUENCE [LARGE SCALE GENOMIC DNA]</scope>
    <source>
        <strain evidence="9 10">DSM 19117</strain>
    </source>
</reference>
<keyword evidence="3 9" id="KW-0808">Transferase</keyword>
<dbReference type="PATRIC" id="fig|1423773.3.peg.1853"/>
<evidence type="ECO:0000256" key="2">
    <source>
        <dbReference type="ARBA" id="ARBA00022676"/>
    </source>
</evidence>
<feature type="transmembrane region" description="Helical" evidence="7">
    <location>
        <begin position="279"/>
        <end position="298"/>
    </location>
</feature>
<dbReference type="Pfam" id="PF00535">
    <property type="entry name" value="Glycos_transf_2"/>
    <property type="match status" value="1"/>
</dbReference>
<comment type="caution">
    <text evidence="9">The sequence shown here is derived from an EMBL/GenBank/DDBJ whole genome shotgun (WGS) entry which is preliminary data.</text>
</comment>
<accession>A0A0R1JXT2</accession>
<dbReference type="InterPro" id="IPR029044">
    <property type="entry name" value="Nucleotide-diphossugar_trans"/>
</dbReference>
<dbReference type="AlphaFoldDB" id="A0A0R1JXT2"/>
<keyword evidence="5 7" id="KW-1133">Transmembrane helix</keyword>
<dbReference type="STRING" id="1423773.FD30_GL001807"/>
<dbReference type="GO" id="GO:0005886">
    <property type="term" value="C:plasma membrane"/>
    <property type="evidence" value="ECO:0007669"/>
    <property type="project" value="TreeGrafter"/>
</dbReference>
<keyword evidence="6 7" id="KW-0472">Membrane</keyword>
<evidence type="ECO:0000313" key="9">
    <source>
        <dbReference type="EMBL" id="KRK75771.1"/>
    </source>
</evidence>
<feature type="transmembrane region" description="Helical" evidence="7">
    <location>
        <begin position="226"/>
        <end position="259"/>
    </location>
</feature>
<dbReference type="Gene3D" id="3.90.550.10">
    <property type="entry name" value="Spore Coat Polysaccharide Biosynthesis Protein SpsA, Chain A"/>
    <property type="match status" value="1"/>
</dbReference>
<keyword evidence="2" id="KW-0328">Glycosyltransferase</keyword>
<name>A0A0R1JXT2_9LACO</name>
<dbReference type="EMBL" id="AZDT01000030">
    <property type="protein sequence ID" value="KRK75771.1"/>
    <property type="molecule type" value="Genomic_DNA"/>
</dbReference>
<dbReference type="GeneID" id="84783722"/>
<dbReference type="Proteomes" id="UP000051162">
    <property type="component" value="Unassembled WGS sequence"/>
</dbReference>
<feature type="domain" description="Glycosyltransferase 2-like" evidence="8">
    <location>
        <begin position="10"/>
        <end position="158"/>
    </location>
</feature>
<dbReference type="SUPFAM" id="SSF53448">
    <property type="entry name" value="Nucleotide-diphospho-sugar transferases"/>
    <property type="match status" value="1"/>
</dbReference>
<evidence type="ECO:0000259" key="8">
    <source>
        <dbReference type="Pfam" id="PF00535"/>
    </source>
</evidence>
<dbReference type="InterPro" id="IPR050256">
    <property type="entry name" value="Glycosyltransferase_2"/>
</dbReference>
<dbReference type="GO" id="GO:0016757">
    <property type="term" value="F:glycosyltransferase activity"/>
    <property type="evidence" value="ECO:0007669"/>
    <property type="project" value="UniProtKB-KW"/>
</dbReference>
<evidence type="ECO:0000256" key="3">
    <source>
        <dbReference type="ARBA" id="ARBA00022679"/>
    </source>
</evidence>
<comment type="subcellular location">
    <subcellularLocation>
        <location evidence="1">Membrane</location>
        <topology evidence="1">Multi-pass membrane protein</topology>
    </subcellularLocation>
</comment>
<dbReference type="CDD" id="cd04187">
    <property type="entry name" value="DPM1_like_bac"/>
    <property type="match status" value="1"/>
</dbReference>
<organism evidence="9 10">
    <name type="scientific">Levilactobacillus namurensis DSM 19117</name>
    <dbReference type="NCBI Taxonomy" id="1423773"/>
    <lineage>
        <taxon>Bacteria</taxon>
        <taxon>Bacillati</taxon>
        <taxon>Bacillota</taxon>
        <taxon>Bacilli</taxon>
        <taxon>Lactobacillales</taxon>
        <taxon>Lactobacillaceae</taxon>
        <taxon>Levilactobacillus</taxon>
    </lineage>
</organism>
<evidence type="ECO:0000256" key="1">
    <source>
        <dbReference type="ARBA" id="ARBA00004141"/>
    </source>
</evidence>
<evidence type="ECO:0000256" key="4">
    <source>
        <dbReference type="ARBA" id="ARBA00022692"/>
    </source>
</evidence>
<evidence type="ECO:0000256" key="5">
    <source>
        <dbReference type="ARBA" id="ARBA00022989"/>
    </source>
</evidence>
<keyword evidence="4 7" id="KW-0812">Transmembrane</keyword>
<keyword evidence="10" id="KW-1185">Reference proteome</keyword>